<sequence>MSPSDFTSSSSKDLKTSLKLKFKNPCFEQKSSWAPHGEEENTVKGQRSKRKRPSTEKMGVLRLNGDGPVRPPSHDFPSGDAKARQREGGPYPCEAKDAPTATASLNRRSNLPPPSPIAQSPTAYICGLKGIVELICYAALEGMCPCGEGLEARMGGGGESREGRRHDPYWG</sequence>
<feature type="region of interest" description="Disordered" evidence="1">
    <location>
        <begin position="1"/>
        <end position="116"/>
    </location>
</feature>
<comment type="caution">
    <text evidence="2">The sequence shown here is derived from an EMBL/GenBank/DDBJ whole genome shotgun (WGS) entry which is preliminary data.</text>
</comment>
<feature type="region of interest" description="Disordered" evidence="1">
    <location>
        <begin position="152"/>
        <end position="171"/>
    </location>
</feature>
<protein>
    <submittedName>
        <fullName evidence="2">Uncharacterized protein</fullName>
    </submittedName>
</protein>
<name>A0A426XBN7_ENSVE</name>
<evidence type="ECO:0000313" key="3">
    <source>
        <dbReference type="Proteomes" id="UP000287651"/>
    </source>
</evidence>
<dbReference type="Proteomes" id="UP000287651">
    <property type="component" value="Unassembled WGS sequence"/>
</dbReference>
<evidence type="ECO:0000313" key="2">
    <source>
        <dbReference type="EMBL" id="RRT36850.1"/>
    </source>
</evidence>
<dbReference type="EMBL" id="AMZH03023038">
    <property type="protein sequence ID" value="RRT36850.1"/>
    <property type="molecule type" value="Genomic_DNA"/>
</dbReference>
<accession>A0A426XBN7</accession>
<reference evidence="2 3" key="1">
    <citation type="journal article" date="2014" name="Agronomy (Basel)">
        <title>A Draft Genome Sequence for Ensete ventricosum, the Drought-Tolerant Tree Against Hunger.</title>
        <authorList>
            <person name="Harrison J."/>
            <person name="Moore K.A."/>
            <person name="Paszkiewicz K."/>
            <person name="Jones T."/>
            <person name="Grant M."/>
            <person name="Ambacheew D."/>
            <person name="Muzemil S."/>
            <person name="Studholme D.J."/>
        </authorList>
    </citation>
    <scope>NUCLEOTIDE SEQUENCE [LARGE SCALE GENOMIC DNA]</scope>
</reference>
<evidence type="ECO:0000256" key="1">
    <source>
        <dbReference type="SAM" id="MobiDB-lite"/>
    </source>
</evidence>
<proteinExistence type="predicted"/>
<feature type="compositionally biased region" description="Low complexity" evidence="1">
    <location>
        <begin position="1"/>
        <end position="11"/>
    </location>
</feature>
<organism evidence="2 3">
    <name type="scientific">Ensete ventricosum</name>
    <name type="common">Abyssinian banana</name>
    <name type="synonym">Musa ensete</name>
    <dbReference type="NCBI Taxonomy" id="4639"/>
    <lineage>
        <taxon>Eukaryota</taxon>
        <taxon>Viridiplantae</taxon>
        <taxon>Streptophyta</taxon>
        <taxon>Embryophyta</taxon>
        <taxon>Tracheophyta</taxon>
        <taxon>Spermatophyta</taxon>
        <taxon>Magnoliopsida</taxon>
        <taxon>Liliopsida</taxon>
        <taxon>Zingiberales</taxon>
        <taxon>Musaceae</taxon>
        <taxon>Ensete</taxon>
    </lineage>
</organism>
<dbReference type="AlphaFoldDB" id="A0A426XBN7"/>
<gene>
    <name evidence="2" type="ORF">B296_00053730</name>
</gene>
<feature type="compositionally biased region" description="Basic and acidic residues" evidence="1">
    <location>
        <begin position="159"/>
        <end position="171"/>
    </location>
</feature>